<dbReference type="RefSeq" id="WP_193661972.1">
    <property type="nucleotide sequence ID" value="NZ_JADCLL010000002.1"/>
</dbReference>
<gene>
    <name evidence="2" type="ORF">V6R90_14125</name>
</gene>
<accession>A0ABV1P0V6</accession>
<comment type="caution">
    <text evidence="2">The sequence shown here is derived from an EMBL/GenBank/DDBJ whole genome shotgun (WGS) entry which is preliminary data.</text>
</comment>
<evidence type="ECO:0000313" key="2">
    <source>
        <dbReference type="EMBL" id="MEQ7848417.1"/>
    </source>
</evidence>
<proteinExistence type="predicted"/>
<name>A0ABV1P0V6_9ACTN</name>
<dbReference type="InterPro" id="IPR036291">
    <property type="entry name" value="NAD(P)-bd_dom_sf"/>
</dbReference>
<sequence>MTDLTRTVGVTGSTGALGGLVTAQLAGADFRLDLRLLVRDASRAPDVDCDVRECTYADHAASLEALRGVETLLMVSAAEAVDRREQHRTFVRAAADAGVRHLVYTSFAGADPEATFTLGRDHHDAETAIREAAAETGMGFTFLRDNFYVDVLPLFADEAGVIRGPAGEGRVAAVARADVADVAAAVLRDPAAHAGATYVLTGPEALTMTEVAARAGAVLGRELRFEDEGVEQAYASRRAAYDAEDWQLDAWVSTYTAIADGSCARVTDDVRRVTGHDARTLEQALA</sequence>
<dbReference type="InterPro" id="IPR008030">
    <property type="entry name" value="NmrA-like"/>
</dbReference>
<organism evidence="2 3">
    <name type="scientific">Nocardioides kribbensis</name>
    <dbReference type="NCBI Taxonomy" id="305517"/>
    <lineage>
        <taxon>Bacteria</taxon>
        <taxon>Bacillati</taxon>
        <taxon>Actinomycetota</taxon>
        <taxon>Actinomycetes</taxon>
        <taxon>Propionibacteriales</taxon>
        <taxon>Nocardioidaceae</taxon>
        <taxon>Nocardioides</taxon>
    </lineage>
</organism>
<dbReference type="SUPFAM" id="SSF51735">
    <property type="entry name" value="NAD(P)-binding Rossmann-fold domains"/>
    <property type="match status" value="1"/>
</dbReference>
<keyword evidence="3" id="KW-1185">Reference proteome</keyword>
<reference evidence="2 3" key="1">
    <citation type="submission" date="2024-02" db="EMBL/GenBank/DDBJ databases">
        <title>Full genome sequence of Nocardioides kribbensis.</title>
        <authorList>
            <person name="Poletto B.L."/>
            <person name="Silva G."/>
            <person name="Galante D."/>
            <person name="Campos K.R."/>
            <person name="Santos M.B.N."/>
            <person name="Sacchi C.T."/>
        </authorList>
    </citation>
    <scope>NUCLEOTIDE SEQUENCE [LARGE SCALE GENOMIC DNA]</scope>
    <source>
        <strain evidence="2 3">O4R</strain>
    </source>
</reference>
<evidence type="ECO:0000259" key="1">
    <source>
        <dbReference type="Pfam" id="PF05368"/>
    </source>
</evidence>
<feature type="domain" description="NmrA-like" evidence="1">
    <location>
        <begin position="6"/>
        <end position="227"/>
    </location>
</feature>
<dbReference type="PANTHER" id="PTHR47129">
    <property type="entry name" value="QUINONE OXIDOREDUCTASE 2"/>
    <property type="match status" value="1"/>
</dbReference>
<dbReference type="Proteomes" id="UP001482520">
    <property type="component" value="Unassembled WGS sequence"/>
</dbReference>
<evidence type="ECO:0000313" key="3">
    <source>
        <dbReference type="Proteomes" id="UP001482520"/>
    </source>
</evidence>
<dbReference type="PANTHER" id="PTHR47129:SF1">
    <property type="entry name" value="NMRA-LIKE DOMAIN-CONTAINING PROTEIN"/>
    <property type="match status" value="1"/>
</dbReference>
<dbReference type="EMBL" id="JBEGDP010000016">
    <property type="protein sequence ID" value="MEQ7848417.1"/>
    <property type="molecule type" value="Genomic_DNA"/>
</dbReference>
<dbReference type="Gene3D" id="3.40.50.720">
    <property type="entry name" value="NAD(P)-binding Rossmann-like Domain"/>
    <property type="match status" value="1"/>
</dbReference>
<dbReference type="Gene3D" id="3.90.25.10">
    <property type="entry name" value="UDP-galactose 4-epimerase, domain 1"/>
    <property type="match status" value="1"/>
</dbReference>
<dbReference type="InterPro" id="IPR052718">
    <property type="entry name" value="NmrA-type_oxidoreductase"/>
</dbReference>
<protein>
    <submittedName>
        <fullName evidence="2">NAD(P)H-binding protein</fullName>
    </submittedName>
</protein>
<dbReference type="Pfam" id="PF05368">
    <property type="entry name" value="NmrA"/>
    <property type="match status" value="1"/>
</dbReference>